<comment type="catalytic activity">
    <reaction evidence="4">
        <text>N-terminal L-glutamyl-[protein] + L-leucyl-tRNA(Leu) = N-terminal L-leucyl-L-glutamyl-[protein] + tRNA(Leu) + H(+)</text>
        <dbReference type="Rhea" id="RHEA:50412"/>
        <dbReference type="Rhea" id="RHEA-COMP:9613"/>
        <dbReference type="Rhea" id="RHEA-COMP:9622"/>
        <dbReference type="Rhea" id="RHEA-COMP:12664"/>
        <dbReference type="Rhea" id="RHEA-COMP:12668"/>
        <dbReference type="ChEBI" id="CHEBI:15378"/>
        <dbReference type="ChEBI" id="CHEBI:64721"/>
        <dbReference type="ChEBI" id="CHEBI:78442"/>
        <dbReference type="ChEBI" id="CHEBI:78494"/>
        <dbReference type="ChEBI" id="CHEBI:133041"/>
        <dbReference type="EC" id="2.3.2.29"/>
    </reaction>
</comment>
<dbReference type="GO" id="GO:0005737">
    <property type="term" value="C:cytoplasm"/>
    <property type="evidence" value="ECO:0007669"/>
    <property type="project" value="UniProtKB-SubCell"/>
</dbReference>
<comment type="subcellular location">
    <subcellularLocation>
        <location evidence="4">Cytoplasm</location>
    </subcellularLocation>
</comment>
<protein>
    <recommendedName>
        <fullName evidence="4">Aspartate/glutamate leucyltransferase</fullName>
        <ecNumber evidence="4">2.3.2.29</ecNumber>
    </recommendedName>
</protein>
<keyword evidence="3 4" id="KW-0012">Acyltransferase</keyword>
<comment type="catalytic activity">
    <reaction evidence="4">
        <text>N-terminal L-aspartyl-[protein] + L-leucyl-tRNA(Leu) = N-terminal L-leucyl-L-aspartyl-[protein] + tRNA(Leu) + H(+)</text>
        <dbReference type="Rhea" id="RHEA:50420"/>
        <dbReference type="Rhea" id="RHEA-COMP:9613"/>
        <dbReference type="Rhea" id="RHEA-COMP:9622"/>
        <dbReference type="Rhea" id="RHEA-COMP:12669"/>
        <dbReference type="Rhea" id="RHEA-COMP:12674"/>
        <dbReference type="ChEBI" id="CHEBI:15378"/>
        <dbReference type="ChEBI" id="CHEBI:64720"/>
        <dbReference type="ChEBI" id="CHEBI:78442"/>
        <dbReference type="ChEBI" id="CHEBI:78494"/>
        <dbReference type="ChEBI" id="CHEBI:133042"/>
        <dbReference type="EC" id="2.3.2.29"/>
    </reaction>
</comment>
<dbReference type="InterPro" id="IPR007471">
    <property type="entry name" value="N-end_Aminoacyl_Trfase_N"/>
</dbReference>
<dbReference type="Pfam" id="PF04377">
    <property type="entry name" value="ATE_C"/>
    <property type="match status" value="1"/>
</dbReference>
<dbReference type="EMBL" id="QPJY01000002">
    <property type="protein sequence ID" value="RCX31942.1"/>
    <property type="molecule type" value="Genomic_DNA"/>
</dbReference>
<sequence length="239" mass="28001">MSEQHPSTTGTIKLYATAPHPCSYLAGRQATTLFVDPFYPLDTGIYSYLSRLGFRRSGAHVYRPECAGCRACIPARIPVRHFRPDRGQRRVWNRNRDLSVRCLRGVHPARHYPLYERYICSRHRDGDMYPPDREQYESFLGCEWSDTWSYEFSLEGRLVAVAVVDRLDDALSAIYTFFEPGMDARSLGTYAILWQAQEAARLELTWLYLGYWIEDCRKMSYKGRFRPLEILRDGHWIPR</sequence>
<evidence type="ECO:0000259" key="5">
    <source>
        <dbReference type="Pfam" id="PF04376"/>
    </source>
</evidence>
<dbReference type="Pfam" id="PF04376">
    <property type="entry name" value="ATE_N"/>
    <property type="match status" value="1"/>
</dbReference>
<dbReference type="PANTHER" id="PTHR21367:SF1">
    <property type="entry name" value="ARGINYL-TRNA--PROTEIN TRANSFERASE 1"/>
    <property type="match status" value="1"/>
</dbReference>
<reference evidence="7 8" key="1">
    <citation type="submission" date="2018-07" db="EMBL/GenBank/DDBJ databases">
        <title>Genomic Encyclopedia of Type Strains, Phase IV (KMG-IV): sequencing the most valuable type-strain genomes for metagenomic binning, comparative biology and taxonomic classification.</title>
        <authorList>
            <person name="Goeker M."/>
        </authorList>
    </citation>
    <scope>NUCLEOTIDE SEQUENCE [LARGE SCALE GENOMIC DNA]</scope>
    <source>
        <strain evidence="7 8">DSM 26407</strain>
    </source>
</reference>
<gene>
    <name evidence="4" type="primary">bpt</name>
    <name evidence="7" type="ORF">DFQ59_102291</name>
</gene>
<dbReference type="NCBIfam" id="NF002346">
    <property type="entry name" value="PRK01305.2-3"/>
    <property type="match status" value="1"/>
</dbReference>
<evidence type="ECO:0000256" key="3">
    <source>
        <dbReference type="ARBA" id="ARBA00023315"/>
    </source>
</evidence>
<keyword evidence="1 4" id="KW-0963">Cytoplasm</keyword>
<organism evidence="7 8">
    <name type="scientific">Thioalbus denitrificans</name>
    <dbReference type="NCBI Taxonomy" id="547122"/>
    <lineage>
        <taxon>Bacteria</taxon>
        <taxon>Pseudomonadati</taxon>
        <taxon>Pseudomonadota</taxon>
        <taxon>Gammaproteobacteria</taxon>
        <taxon>Chromatiales</taxon>
        <taxon>Ectothiorhodospiraceae</taxon>
        <taxon>Thioalbus</taxon>
    </lineage>
</organism>
<dbReference type="Proteomes" id="UP000252707">
    <property type="component" value="Unassembled WGS sequence"/>
</dbReference>
<accession>A0A369CD28</accession>
<dbReference type="InterPro" id="IPR030700">
    <property type="entry name" value="N-end_Aminoacyl_Trfase"/>
</dbReference>
<dbReference type="SUPFAM" id="SSF55729">
    <property type="entry name" value="Acyl-CoA N-acyltransferases (Nat)"/>
    <property type="match status" value="1"/>
</dbReference>
<proteinExistence type="inferred from homology"/>
<evidence type="ECO:0000256" key="4">
    <source>
        <dbReference type="HAMAP-Rule" id="MF_00689"/>
    </source>
</evidence>
<dbReference type="GO" id="GO:0071596">
    <property type="term" value="P:ubiquitin-dependent protein catabolic process via the N-end rule pathway"/>
    <property type="evidence" value="ECO:0007669"/>
    <property type="project" value="InterPro"/>
</dbReference>
<keyword evidence="2 4" id="KW-0808">Transferase</keyword>
<dbReference type="InterPro" id="IPR017138">
    <property type="entry name" value="Asp_Glu_LeuTrfase"/>
</dbReference>
<comment type="similarity">
    <text evidence="4">Belongs to the R-transferase family. Bpt subfamily.</text>
</comment>
<dbReference type="RefSeq" id="WP_114278772.1">
    <property type="nucleotide sequence ID" value="NZ_QPJY01000002.1"/>
</dbReference>
<feature type="domain" description="N-end aminoacyl transferase N-terminal" evidence="5">
    <location>
        <begin position="20"/>
        <end position="90"/>
    </location>
</feature>
<dbReference type="AlphaFoldDB" id="A0A369CD28"/>
<dbReference type="NCBIfam" id="NF002341">
    <property type="entry name" value="PRK01305.1-1"/>
    <property type="match status" value="1"/>
</dbReference>
<dbReference type="GO" id="GO:0004057">
    <property type="term" value="F:arginyl-tRNA--protein transferase activity"/>
    <property type="evidence" value="ECO:0007669"/>
    <property type="project" value="InterPro"/>
</dbReference>
<comment type="caution">
    <text evidence="7">The sequence shown here is derived from an EMBL/GenBank/DDBJ whole genome shotgun (WGS) entry which is preliminary data.</text>
</comment>
<comment type="function">
    <text evidence="4">Functions in the N-end rule pathway of protein degradation where it conjugates Leu from its aminoacyl-tRNA to the N-termini of proteins containing an N-terminal aspartate or glutamate.</text>
</comment>
<dbReference type="PANTHER" id="PTHR21367">
    <property type="entry name" value="ARGININE-TRNA-PROTEIN TRANSFERASE 1"/>
    <property type="match status" value="1"/>
</dbReference>
<dbReference type="InterPro" id="IPR016181">
    <property type="entry name" value="Acyl_CoA_acyltransferase"/>
</dbReference>
<evidence type="ECO:0000259" key="6">
    <source>
        <dbReference type="Pfam" id="PF04377"/>
    </source>
</evidence>
<evidence type="ECO:0000313" key="7">
    <source>
        <dbReference type="EMBL" id="RCX31942.1"/>
    </source>
</evidence>
<evidence type="ECO:0000256" key="1">
    <source>
        <dbReference type="ARBA" id="ARBA00022490"/>
    </source>
</evidence>
<feature type="domain" description="N-end rule aminoacyl transferase C-terminal" evidence="6">
    <location>
        <begin position="111"/>
        <end position="231"/>
    </location>
</feature>
<dbReference type="EC" id="2.3.2.29" evidence="4"/>
<dbReference type="InterPro" id="IPR007472">
    <property type="entry name" value="N-end_Aminoacyl_Trfase_C"/>
</dbReference>
<dbReference type="OrthoDB" id="9782022at2"/>
<evidence type="ECO:0000313" key="8">
    <source>
        <dbReference type="Proteomes" id="UP000252707"/>
    </source>
</evidence>
<evidence type="ECO:0000256" key="2">
    <source>
        <dbReference type="ARBA" id="ARBA00022679"/>
    </source>
</evidence>
<keyword evidence="8" id="KW-1185">Reference proteome</keyword>
<dbReference type="PIRSF" id="PIRSF037208">
    <property type="entry name" value="ATE_pro_prd"/>
    <property type="match status" value="1"/>
</dbReference>
<dbReference type="GO" id="GO:0008914">
    <property type="term" value="F:leucyl-tRNA--protein transferase activity"/>
    <property type="evidence" value="ECO:0007669"/>
    <property type="project" value="UniProtKB-UniRule"/>
</dbReference>
<name>A0A369CD28_9GAMM</name>
<dbReference type="HAMAP" id="MF_00689">
    <property type="entry name" value="Bpt"/>
    <property type="match status" value="1"/>
</dbReference>
<dbReference type="NCBIfam" id="NF002342">
    <property type="entry name" value="PRK01305.1-3"/>
    <property type="match status" value="1"/>
</dbReference>